<dbReference type="PANTHER" id="PTHR11579">
    <property type="entry name" value="PROTEIN-L-ISOASPARTATE O-METHYLTRANSFERASE"/>
    <property type="match status" value="1"/>
</dbReference>
<dbReference type="SMART" id="SM00650">
    <property type="entry name" value="rADc"/>
    <property type="match status" value="1"/>
</dbReference>
<dbReference type="GO" id="GO:0004719">
    <property type="term" value="F:protein-L-isoaspartate (D-aspartate) O-methyltransferase activity"/>
    <property type="evidence" value="ECO:0007669"/>
    <property type="project" value="UniProtKB-EC"/>
</dbReference>
<dbReference type="GO" id="GO:0032259">
    <property type="term" value="P:methylation"/>
    <property type="evidence" value="ECO:0007669"/>
    <property type="project" value="UniProtKB-KW"/>
</dbReference>
<evidence type="ECO:0000256" key="7">
    <source>
        <dbReference type="HAMAP-Rule" id="MF_00090"/>
    </source>
</evidence>
<evidence type="ECO:0000259" key="8">
    <source>
        <dbReference type="SMART" id="SM00650"/>
    </source>
</evidence>
<evidence type="ECO:0000313" key="10">
    <source>
        <dbReference type="Proteomes" id="UP001603978"/>
    </source>
</evidence>
<keyword evidence="3 7" id="KW-0963">Cytoplasm</keyword>
<feature type="active site" evidence="7">
    <location>
        <position position="56"/>
    </location>
</feature>
<keyword evidence="10" id="KW-1185">Reference proteome</keyword>
<comment type="caution">
    <text evidence="9">The sequence shown here is derived from an EMBL/GenBank/DDBJ whole genome shotgun (WGS) entry which is preliminary data.</text>
</comment>
<dbReference type="HAMAP" id="MF_00090">
    <property type="entry name" value="PIMT"/>
    <property type="match status" value="1"/>
</dbReference>
<dbReference type="NCBIfam" id="NF001453">
    <property type="entry name" value="PRK00312.1"/>
    <property type="match status" value="1"/>
</dbReference>
<evidence type="ECO:0000256" key="2">
    <source>
        <dbReference type="ARBA" id="ARBA00005369"/>
    </source>
</evidence>
<accession>A0ABW7AG10</accession>
<reference evidence="9 10" key="1">
    <citation type="submission" date="2024-10" db="EMBL/GenBank/DDBJ databases">
        <authorList>
            <person name="Topkara A.R."/>
            <person name="Saygin H."/>
        </authorList>
    </citation>
    <scope>NUCLEOTIDE SEQUENCE [LARGE SCALE GENOMIC DNA]</scope>
    <source>
        <strain evidence="9 10">M3C6</strain>
    </source>
</reference>
<dbReference type="CDD" id="cd02440">
    <property type="entry name" value="AdoMet_MTases"/>
    <property type="match status" value="1"/>
</dbReference>
<proteinExistence type="inferred from homology"/>
<comment type="similarity">
    <text evidence="2 7">Belongs to the methyltransferase superfamily. L-isoaspartyl/D-aspartyl protein methyltransferase family.</text>
</comment>
<organism evidence="9 10">
    <name type="scientific">Nonomuraea marmarensis</name>
    <dbReference type="NCBI Taxonomy" id="3351344"/>
    <lineage>
        <taxon>Bacteria</taxon>
        <taxon>Bacillati</taxon>
        <taxon>Actinomycetota</taxon>
        <taxon>Actinomycetes</taxon>
        <taxon>Streptosporangiales</taxon>
        <taxon>Streptosporangiaceae</taxon>
        <taxon>Nonomuraea</taxon>
    </lineage>
</organism>
<comment type="subcellular location">
    <subcellularLocation>
        <location evidence="1 7">Cytoplasm</location>
    </subcellularLocation>
</comment>
<dbReference type="Pfam" id="PF01135">
    <property type="entry name" value="PCMT"/>
    <property type="match status" value="1"/>
</dbReference>
<dbReference type="SUPFAM" id="SSF53335">
    <property type="entry name" value="S-adenosyl-L-methionine-dependent methyltransferases"/>
    <property type="match status" value="1"/>
</dbReference>
<name>A0ABW7AG10_9ACTN</name>
<keyword evidence="6 7" id="KW-0949">S-adenosyl-L-methionine</keyword>
<dbReference type="InterPro" id="IPR000682">
    <property type="entry name" value="PCMT"/>
</dbReference>
<evidence type="ECO:0000313" key="9">
    <source>
        <dbReference type="EMBL" id="MFG1706257.1"/>
    </source>
</evidence>
<evidence type="ECO:0000256" key="5">
    <source>
        <dbReference type="ARBA" id="ARBA00022679"/>
    </source>
</evidence>
<sequence length="216" mass="23264">MKPDLLAEIVRQAGVSDPRLLAAIRATPRDLFVPPRYAERAPFDEPIPIGHGQPTSQPSLIAQMIDALRLTEEATVLEIGTGYGYQTALLARLARRVYSVERHPDLAAHARANLAAAGLTGVEVVVGDGTAGLPRYAPFDAVVVSAAAPGVPAPLAEQLAEDGRLVMPIQTETGDMVTQFTRRHGHLLRERVLLPAYFVPLIGRYTPESPPRDLNG</sequence>
<dbReference type="Proteomes" id="UP001603978">
    <property type="component" value="Unassembled WGS sequence"/>
</dbReference>
<evidence type="ECO:0000256" key="6">
    <source>
        <dbReference type="ARBA" id="ARBA00022691"/>
    </source>
</evidence>
<feature type="domain" description="Ribosomal RNA adenine methylase transferase N-terminal" evidence="8">
    <location>
        <begin position="60"/>
        <end position="206"/>
    </location>
</feature>
<dbReference type="PANTHER" id="PTHR11579:SF0">
    <property type="entry name" value="PROTEIN-L-ISOASPARTATE(D-ASPARTATE) O-METHYLTRANSFERASE"/>
    <property type="match status" value="1"/>
</dbReference>
<dbReference type="EC" id="2.1.1.77" evidence="7"/>
<keyword evidence="5 7" id="KW-0808">Transferase</keyword>
<dbReference type="Gene3D" id="3.40.50.150">
    <property type="entry name" value="Vaccinia Virus protein VP39"/>
    <property type="match status" value="1"/>
</dbReference>
<dbReference type="InterPro" id="IPR020598">
    <property type="entry name" value="rRNA_Ade_methylase_Trfase_N"/>
</dbReference>
<dbReference type="InterPro" id="IPR029063">
    <property type="entry name" value="SAM-dependent_MTases_sf"/>
</dbReference>
<comment type="catalytic activity">
    <reaction evidence="7">
        <text>[protein]-L-isoaspartate + S-adenosyl-L-methionine = [protein]-L-isoaspartate alpha-methyl ester + S-adenosyl-L-homocysteine</text>
        <dbReference type="Rhea" id="RHEA:12705"/>
        <dbReference type="Rhea" id="RHEA-COMP:12143"/>
        <dbReference type="Rhea" id="RHEA-COMP:12144"/>
        <dbReference type="ChEBI" id="CHEBI:57856"/>
        <dbReference type="ChEBI" id="CHEBI:59789"/>
        <dbReference type="ChEBI" id="CHEBI:90596"/>
        <dbReference type="ChEBI" id="CHEBI:90598"/>
        <dbReference type="EC" id="2.1.1.77"/>
    </reaction>
</comment>
<comment type="function">
    <text evidence="7">Catalyzes the methyl esterification of L-isoaspartyl residues in peptides and proteins that result from spontaneous decomposition of normal L-aspartyl and L-asparaginyl residues. It plays a role in the repair and/or degradation of damaged proteins.</text>
</comment>
<evidence type="ECO:0000256" key="3">
    <source>
        <dbReference type="ARBA" id="ARBA00022490"/>
    </source>
</evidence>
<evidence type="ECO:0000256" key="1">
    <source>
        <dbReference type="ARBA" id="ARBA00004496"/>
    </source>
</evidence>
<evidence type="ECO:0000256" key="4">
    <source>
        <dbReference type="ARBA" id="ARBA00022603"/>
    </source>
</evidence>
<dbReference type="RefSeq" id="WP_393168949.1">
    <property type="nucleotide sequence ID" value="NZ_JBICRM010000014.1"/>
</dbReference>
<protein>
    <recommendedName>
        <fullName evidence="7">Protein-L-isoaspartate O-methyltransferase</fullName>
        <ecNumber evidence="7">2.1.1.77</ecNumber>
    </recommendedName>
    <alternativeName>
        <fullName evidence="7">L-isoaspartyl protein carboxyl methyltransferase</fullName>
    </alternativeName>
    <alternativeName>
        <fullName evidence="7">Protein L-isoaspartyl methyltransferase</fullName>
    </alternativeName>
    <alternativeName>
        <fullName evidence="7">Protein-beta-aspartate methyltransferase</fullName>
        <shortName evidence="7">PIMT</shortName>
    </alternativeName>
</protein>
<gene>
    <name evidence="7" type="primary">pcm</name>
    <name evidence="9" type="ORF">ACFLIM_23970</name>
</gene>
<dbReference type="EMBL" id="JBICRM010000014">
    <property type="protein sequence ID" value="MFG1706257.1"/>
    <property type="molecule type" value="Genomic_DNA"/>
</dbReference>
<dbReference type="NCBIfam" id="TIGR00080">
    <property type="entry name" value="pimt"/>
    <property type="match status" value="1"/>
</dbReference>
<keyword evidence="4 7" id="KW-0489">Methyltransferase</keyword>